<evidence type="ECO:0000256" key="1">
    <source>
        <dbReference type="ARBA" id="ARBA00005395"/>
    </source>
</evidence>
<reference evidence="7 8" key="1">
    <citation type="journal article" date="2014" name="Genome Announc.">
        <title>Draft Genome Sequence of Commensalibacter papalotli MX01, a Symbiont Identified from the Guts of Overwintering Monarch Butterflies.</title>
        <authorList>
            <person name="Servin-Garciduenas L.E."/>
            <person name="Sanchez-Quinto A."/>
            <person name="Martinez-Romero E."/>
        </authorList>
    </citation>
    <scope>NUCLEOTIDE SEQUENCE [LARGE SCALE GENOMIC DNA]</scope>
    <source>
        <strain evidence="8">MX-MONARCH01</strain>
    </source>
</reference>
<dbReference type="Proteomes" id="UP000019250">
    <property type="component" value="Unassembled WGS sequence"/>
</dbReference>
<dbReference type="GO" id="GO:0008999">
    <property type="term" value="F:protein-N-terminal-alanine acetyltransferase activity"/>
    <property type="evidence" value="ECO:0007669"/>
    <property type="project" value="UniProtKB-EC"/>
</dbReference>
<evidence type="ECO:0000256" key="4">
    <source>
        <dbReference type="ARBA" id="ARBA00023315"/>
    </source>
</evidence>
<dbReference type="Pfam" id="PF00583">
    <property type="entry name" value="Acetyltransf_1"/>
    <property type="match status" value="1"/>
</dbReference>
<sequence>MSLQCFNHIHGIEKELSLLHMAAFPEGQGWKIKDFQGLLEISFHHILIDYNIENKIRGFLIYSVIVDEAEILTFCVNPTEQHKGVGKGIMAAFLEEMQTKHIKTVFLEVAEDNLSAIKLYKRYGFFFNGRRLKYYDHNIDALLMAKTL</sequence>
<keyword evidence="3 7" id="KW-0808">Transferase</keyword>
<dbReference type="EMBL" id="ATSX01000001">
    <property type="protein sequence ID" value="EUK19207.1"/>
    <property type="molecule type" value="Genomic_DNA"/>
</dbReference>
<dbReference type="InterPro" id="IPR000182">
    <property type="entry name" value="GNAT_dom"/>
</dbReference>
<accession>W7DPC6</accession>
<comment type="function">
    <text evidence="5">Acetylates the N-terminal alanine of ribosomal protein bS18.</text>
</comment>
<gene>
    <name evidence="7" type="ORF">COMX_05635</name>
</gene>
<name>W7DPC6_9PROT</name>
<dbReference type="Gene3D" id="3.40.630.30">
    <property type="match status" value="1"/>
</dbReference>
<dbReference type="PANTHER" id="PTHR43420">
    <property type="entry name" value="ACETYLTRANSFERASE"/>
    <property type="match status" value="1"/>
</dbReference>
<keyword evidence="4" id="KW-0012">Acyltransferase</keyword>
<evidence type="ECO:0000256" key="3">
    <source>
        <dbReference type="ARBA" id="ARBA00022679"/>
    </source>
</evidence>
<dbReference type="NCBIfam" id="TIGR01575">
    <property type="entry name" value="rimI"/>
    <property type="match status" value="1"/>
</dbReference>
<evidence type="ECO:0000259" key="6">
    <source>
        <dbReference type="PROSITE" id="PS51186"/>
    </source>
</evidence>
<dbReference type="GO" id="GO:0005737">
    <property type="term" value="C:cytoplasm"/>
    <property type="evidence" value="ECO:0007669"/>
    <property type="project" value="UniProtKB-SubCell"/>
</dbReference>
<organism evidence="7 8">
    <name type="scientific">Commensalibacter papalotli</name>
    <name type="common">ex Servin-Garciduenas et al. 2014</name>
    <dbReference type="NCBI Taxonomy" id="1208583"/>
    <lineage>
        <taxon>Bacteria</taxon>
        <taxon>Pseudomonadati</taxon>
        <taxon>Pseudomonadota</taxon>
        <taxon>Alphaproteobacteria</taxon>
        <taxon>Acetobacterales</taxon>
        <taxon>Acetobacteraceae</taxon>
    </lineage>
</organism>
<evidence type="ECO:0000313" key="7">
    <source>
        <dbReference type="EMBL" id="EUK19207.1"/>
    </source>
</evidence>
<evidence type="ECO:0000256" key="5">
    <source>
        <dbReference type="RuleBase" id="RU363094"/>
    </source>
</evidence>
<dbReference type="AlphaFoldDB" id="W7DPC6"/>
<keyword evidence="2 5" id="KW-0963">Cytoplasm</keyword>
<dbReference type="STRING" id="1208583.COMX_05635"/>
<dbReference type="CDD" id="cd04301">
    <property type="entry name" value="NAT_SF"/>
    <property type="match status" value="1"/>
</dbReference>
<comment type="subcellular location">
    <subcellularLocation>
        <location evidence="5">Cytoplasm</location>
    </subcellularLocation>
</comment>
<comment type="caution">
    <text evidence="7">The sequence shown here is derived from an EMBL/GenBank/DDBJ whole genome shotgun (WGS) entry which is preliminary data.</text>
</comment>
<keyword evidence="8" id="KW-1185">Reference proteome</keyword>
<proteinExistence type="inferred from homology"/>
<feature type="domain" description="N-acetyltransferase" evidence="6">
    <location>
        <begin position="1"/>
        <end position="148"/>
    </location>
</feature>
<dbReference type="SUPFAM" id="SSF55729">
    <property type="entry name" value="Acyl-CoA N-acyltransferases (Nat)"/>
    <property type="match status" value="1"/>
</dbReference>
<dbReference type="InterPro" id="IPR016181">
    <property type="entry name" value="Acyl_CoA_acyltransferase"/>
</dbReference>
<dbReference type="RefSeq" id="WP_034338007.1">
    <property type="nucleotide sequence ID" value="NZ_ATSX01000001.1"/>
</dbReference>
<evidence type="ECO:0000313" key="8">
    <source>
        <dbReference type="Proteomes" id="UP000019250"/>
    </source>
</evidence>
<dbReference type="EC" id="2.3.1.266" evidence="5"/>
<comment type="similarity">
    <text evidence="1 5">Belongs to the acetyltransferase family. RimI subfamily.</text>
</comment>
<evidence type="ECO:0000256" key="2">
    <source>
        <dbReference type="ARBA" id="ARBA00022490"/>
    </source>
</evidence>
<dbReference type="OrthoDB" id="9804026at2"/>
<dbReference type="PANTHER" id="PTHR43420:SF12">
    <property type="entry name" value="N-ACETYLTRANSFERASE DOMAIN-CONTAINING PROTEIN"/>
    <property type="match status" value="1"/>
</dbReference>
<dbReference type="eggNOG" id="COG0456">
    <property type="taxonomic scope" value="Bacteria"/>
</dbReference>
<dbReference type="InterPro" id="IPR050680">
    <property type="entry name" value="YpeA/RimI_acetyltransf"/>
</dbReference>
<protein>
    <recommendedName>
        <fullName evidence="5">[Ribosomal protein bS18]-alanine N-acetyltransferase</fullName>
        <ecNumber evidence="5">2.3.1.266</ecNumber>
    </recommendedName>
</protein>
<comment type="catalytic activity">
    <reaction evidence="5">
        <text>N-terminal L-alanyl-[ribosomal protein bS18] + acetyl-CoA = N-terminal N(alpha)-acetyl-L-alanyl-[ribosomal protein bS18] + CoA + H(+)</text>
        <dbReference type="Rhea" id="RHEA:43756"/>
        <dbReference type="Rhea" id="RHEA-COMP:10676"/>
        <dbReference type="Rhea" id="RHEA-COMP:10677"/>
        <dbReference type="ChEBI" id="CHEBI:15378"/>
        <dbReference type="ChEBI" id="CHEBI:57287"/>
        <dbReference type="ChEBI" id="CHEBI:57288"/>
        <dbReference type="ChEBI" id="CHEBI:64718"/>
        <dbReference type="ChEBI" id="CHEBI:83683"/>
        <dbReference type="EC" id="2.3.1.266"/>
    </reaction>
</comment>
<dbReference type="PROSITE" id="PS51186">
    <property type="entry name" value="GNAT"/>
    <property type="match status" value="1"/>
</dbReference>
<dbReference type="InterPro" id="IPR006464">
    <property type="entry name" value="AcTrfase_RimI/Ard1"/>
</dbReference>